<feature type="transmembrane region" description="Helical" evidence="5">
    <location>
        <begin position="134"/>
        <end position="158"/>
    </location>
</feature>
<dbReference type="KEGG" id="xal:XALC_0744"/>
<dbReference type="STRING" id="380358.XALC_0744"/>
<reference evidence="7 8" key="1">
    <citation type="journal article" date="2009" name="BMC Genomics">
        <title>The complete genome sequence of Xanthomonas albilineans provides new insights into the reductive genome evolution of the xylem-limited Xanthomonadaceae.</title>
        <authorList>
            <person name="Pieretti I."/>
            <person name="Royer M."/>
            <person name="Barbe V."/>
            <person name="Carrere S."/>
            <person name="Koebnik R."/>
            <person name="Cociancich S."/>
            <person name="Couloux A."/>
            <person name="Darrasse A."/>
            <person name="Gouzy J."/>
            <person name="Jacques M.A."/>
            <person name="Lauber E."/>
            <person name="Manceau C."/>
            <person name="Mangenot S."/>
            <person name="Poussier S."/>
            <person name="Segurens B."/>
            <person name="Szurek B."/>
            <person name="Verdier V."/>
            <person name="Arlat M."/>
            <person name="Rott P."/>
        </authorList>
    </citation>
    <scope>NUCLEOTIDE SEQUENCE [LARGE SCALE GENOMIC DNA]</scope>
    <source>
        <strain evidence="8">GPE PC73 / CFBP 7063</strain>
    </source>
</reference>
<dbReference type="GO" id="GO:0016874">
    <property type="term" value="F:ligase activity"/>
    <property type="evidence" value="ECO:0007669"/>
    <property type="project" value="UniProtKB-KW"/>
</dbReference>
<evidence type="ECO:0000259" key="6">
    <source>
        <dbReference type="Pfam" id="PF04932"/>
    </source>
</evidence>
<feature type="transmembrane region" description="Helical" evidence="5">
    <location>
        <begin position="25"/>
        <end position="53"/>
    </location>
</feature>
<keyword evidence="4 5" id="KW-0472">Membrane</keyword>
<dbReference type="Proteomes" id="UP000001890">
    <property type="component" value="Chromosome"/>
</dbReference>
<evidence type="ECO:0000313" key="7">
    <source>
        <dbReference type="EMBL" id="CBA15262.1"/>
    </source>
</evidence>
<dbReference type="InterPro" id="IPR007016">
    <property type="entry name" value="O-antigen_ligase-rel_domated"/>
</dbReference>
<sequence length="452" mass="47961">MTNSGTERSLSTSPVTESGEHWAPVWVLIFVALWPAPGLAASVLALGALVTLARLLHSRFRGGGAGLLSGPAWALTTLLFLAYWLPQPLSALGAVDVPLALRESAVDLRFLPFLWLVAMAVATSRGRRLTFNGLGVIAAIWTLDALVQALCGTSPLFWSMDQLKWAISHHGLCTLQQAMAADRLSGVFGPCNLKFGQVLASVSPFLLWGAARRGGAWGWLLAATAVGVVLVLAGSRASWITYALLLVLSGWGLLGARKLLVLGVAAALVAGVLGLVSPQVHDRFERSARAFSGQPADLNAALTGRAQIWAASWCMIRQHPLDGVGVRGFREAYAACNPTPTQPGEWGSEPAFHAHQIVLEVLSETGVIGLLLWLAGAAQAWRAWRYASVAARERTRPAMQALLITVFPFNTHLAFYSSFWGSLALLLVGLYVGALLAKEPDAGDPEGAVASA</sequence>
<keyword evidence="3 5" id="KW-1133">Transmembrane helix</keyword>
<feature type="transmembrane region" description="Helical" evidence="5">
    <location>
        <begin position="413"/>
        <end position="437"/>
    </location>
</feature>
<keyword evidence="7" id="KW-0436">Ligase</keyword>
<dbReference type="PANTHER" id="PTHR37422:SF21">
    <property type="entry name" value="EXOQ-LIKE PROTEIN"/>
    <property type="match status" value="1"/>
</dbReference>
<evidence type="ECO:0000256" key="5">
    <source>
        <dbReference type="SAM" id="Phobius"/>
    </source>
</evidence>
<dbReference type="EMBL" id="FP565176">
    <property type="protein sequence ID" value="CBA15262.1"/>
    <property type="molecule type" value="Genomic_DNA"/>
</dbReference>
<organism evidence="7 8">
    <name type="scientific">Xanthomonas albilineans (strain GPE PC73 / CFBP 7063)</name>
    <dbReference type="NCBI Taxonomy" id="380358"/>
    <lineage>
        <taxon>Bacteria</taxon>
        <taxon>Pseudomonadati</taxon>
        <taxon>Pseudomonadota</taxon>
        <taxon>Gammaproteobacteria</taxon>
        <taxon>Lysobacterales</taxon>
        <taxon>Lysobacteraceae</taxon>
        <taxon>Xanthomonas</taxon>
    </lineage>
</organism>
<dbReference type="OrthoDB" id="8554812at2"/>
<feature type="domain" description="O-antigen ligase-related" evidence="6">
    <location>
        <begin position="224"/>
        <end position="374"/>
    </location>
</feature>
<accession>D2UC28</accession>
<evidence type="ECO:0000256" key="1">
    <source>
        <dbReference type="ARBA" id="ARBA00004141"/>
    </source>
</evidence>
<keyword evidence="8" id="KW-1185">Reference proteome</keyword>
<keyword evidence="2 5" id="KW-0812">Transmembrane</keyword>
<dbReference type="InterPro" id="IPR051533">
    <property type="entry name" value="WaaL-like"/>
</dbReference>
<dbReference type="eggNOG" id="COG3307">
    <property type="taxonomic scope" value="Bacteria"/>
</dbReference>
<dbReference type="AlphaFoldDB" id="D2UC28"/>
<gene>
    <name evidence="7" type="primary">waaL</name>
    <name evidence="7" type="ordered locus">XALc_0744</name>
</gene>
<evidence type="ECO:0000256" key="4">
    <source>
        <dbReference type="ARBA" id="ARBA00023136"/>
    </source>
</evidence>
<evidence type="ECO:0000313" key="8">
    <source>
        <dbReference type="Proteomes" id="UP000001890"/>
    </source>
</evidence>
<evidence type="ECO:0000256" key="2">
    <source>
        <dbReference type="ARBA" id="ARBA00022692"/>
    </source>
</evidence>
<name>D2UC28_XANAP</name>
<feature type="transmembrane region" description="Helical" evidence="5">
    <location>
        <begin position="239"/>
        <end position="254"/>
    </location>
</feature>
<dbReference type="RefSeq" id="WP_012915272.1">
    <property type="nucleotide sequence ID" value="NC_013722.1"/>
</dbReference>
<feature type="transmembrane region" description="Helical" evidence="5">
    <location>
        <begin position="214"/>
        <end position="232"/>
    </location>
</feature>
<dbReference type="GO" id="GO:0016020">
    <property type="term" value="C:membrane"/>
    <property type="evidence" value="ECO:0007669"/>
    <property type="project" value="UniProtKB-SubCell"/>
</dbReference>
<proteinExistence type="predicted"/>
<dbReference type="GeneID" id="57876060"/>
<feature type="transmembrane region" description="Helical" evidence="5">
    <location>
        <begin position="65"/>
        <end position="85"/>
    </location>
</feature>
<evidence type="ECO:0000256" key="3">
    <source>
        <dbReference type="ARBA" id="ARBA00022989"/>
    </source>
</evidence>
<feature type="transmembrane region" description="Helical" evidence="5">
    <location>
        <begin position="260"/>
        <end position="277"/>
    </location>
</feature>
<feature type="transmembrane region" description="Helical" evidence="5">
    <location>
        <begin position="105"/>
        <end position="122"/>
    </location>
</feature>
<protein>
    <submittedName>
        <fullName evidence="7">Probable lipid a core-o-antigen ligase protein</fullName>
    </submittedName>
</protein>
<comment type="subcellular location">
    <subcellularLocation>
        <location evidence="1">Membrane</location>
        <topology evidence="1">Multi-pass membrane protein</topology>
    </subcellularLocation>
</comment>
<dbReference type="Pfam" id="PF04932">
    <property type="entry name" value="Wzy_C"/>
    <property type="match status" value="1"/>
</dbReference>
<dbReference type="PANTHER" id="PTHR37422">
    <property type="entry name" value="TEICHURONIC ACID BIOSYNTHESIS PROTEIN TUAE"/>
    <property type="match status" value="1"/>
</dbReference>
<dbReference type="PATRIC" id="fig|29447.3.peg.743"/>